<gene>
    <name evidence="1" type="ORF">GBAR_LOCUS26556</name>
</gene>
<comment type="caution">
    <text evidence="1">The sequence shown here is derived from an EMBL/GenBank/DDBJ whole genome shotgun (WGS) entry which is preliminary data.</text>
</comment>
<dbReference type="InterPro" id="IPR051077">
    <property type="entry name" value="Ca-dependent_lectin"/>
</dbReference>
<dbReference type="AlphaFoldDB" id="A0AA35TIA6"/>
<dbReference type="PANTHER" id="PTHR24024:SF18">
    <property type="entry name" value="SHORT-CHAIN COLLAGEN C4-LIKE"/>
    <property type="match status" value="1"/>
</dbReference>
<accession>A0AA35TIA6</accession>
<evidence type="ECO:0000313" key="2">
    <source>
        <dbReference type="Proteomes" id="UP001174909"/>
    </source>
</evidence>
<reference evidence="1" key="1">
    <citation type="submission" date="2023-03" db="EMBL/GenBank/DDBJ databases">
        <authorList>
            <person name="Steffen K."/>
            <person name="Cardenas P."/>
        </authorList>
    </citation>
    <scope>NUCLEOTIDE SEQUENCE</scope>
</reference>
<sequence>METYNEGARFQHKAAGGGVAYVRWGHTNCAAGAETVYSGRVGGSHFSHRGGGSNYQCLTLEPENEDFGPGTVSGSFMYGTEYEVYANNPSVDKLLQNHDVPCAVCYVSTRSAKIMIPGTYKCPSSWNEEFHGFLMSAHYSHHRATFECVDADAKKALAGHANANGALFYFVEPRCGSLPCPPYEQEKELSCVVCTR</sequence>
<dbReference type="PANTHER" id="PTHR24024">
    <property type="entry name" value="PULMONARY SURFACTANT-ASSOCIATED PROTEIN A"/>
    <property type="match status" value="1"/>
</dbReference>
<dbReference type="EMBL" id="CASHTH010003699">
    <property type="protein sequence ID" value="CAI8048076.1"/>
    <property type="molecule type" value="Genomic_DNA"/>
</dbReference>
<organism evidence="1 2">
    <name type="scientific">Geodia barretti</name>
    <name type="common">Barrett's horny sponge</name>
    <dbReference type="NCBI Taxonomy" id="519541"/>
    <lineage>
        <taxon>Eukaryota</taxon>
        <taxon>Metazoa</taxon>
        <taxon>Porifera</taxon>
        <taxon>Demospongiae</taxon>
        <taxon>Heteroscleromorpha</taxon>
        <taxon>Tetractinellida</taxon>
        <taxon>Astrophorina</taxon>
        <taxon>Geodiidae</taxon>
        <taxon>Geodia</taxon>
    </lineage>
</organism>
<dbReference type="Proteomes" id="UP001174909">
    <property type="component" value="Unassembled WGS sequence"/>
</dbReference>
<dbReference type="GO" id="GO:0005615">
    <property type="term" value="C:extracellular space"/>
    <property type="evidence" value="ECO:0007669"/>
    <property type="project" value="TreeGrafter"/>
</dbReference>
<proteinExistence type="predicted"/>
<protein>
    <recommendedName>
        <fullName evidence="3">Short-chain collagen C4-like</fullName>
    </recommendedName>
</protein>
<name>A0AA35TIA6_GEOBA</name>
<evidence type="ECO:0000313" key="1">
    <source>
        <dbReference type="EMBL" id="CAI8048076.1"/>
    </source>
</evidence>
<keyword evidence="2" id="KW-1185">Reference proteome</keyword>
<evidence type="ECO:0008006" key="3">
    <source>
        <dbReference type="Google" id="ProtNLM"/>
    </source>
</evidence>